<proteinExistence type="predicted"/>
<feature type="domain" description="Beta-ketoacyl synthase-like N-terminal" evidence="1">
    <location>
        <begin position="32"/>
        <end position="190"/>
    </location>
</feature>
<keyword evidence="3" id="KW-1185">Reference proteome</keyword>
<evidence type="ECO:0000313" key="2">
    <source>
        <dbReference type="EMBL" id="ASG68884.1"/>
    </source>
</evidence>
<protein>
    <recommendedName>
        <fullName evidence="1">Beta-ketoacyl synthase-like N-terminal domain-containing protein</fullName>
    </recommendedName>
</protein>
<dbReference type="Proteomes" id="UP000249910">
    <property type="component" value="Chromosome"/>
</dbReference>
<accession>A0ABM6M262</accession>
<name>A0ABM6M262_9GAMM</name>
<gene>
    <name evidence="2" type="ORF">CDV26_11305</name>
</gene>
<dbReference type="RefSeq" id="WP_088773343.1">
    <property type="nucleotide sequence ID" value="NZ_AP023082.1"/>
</dbReference>
<evidence type="ECO:0000259" key="1">
    <source>
        <dbReference type="Pfam" id="PF13723"/>
    </source>
</evidence>
<dbReference type="InterPro" id="IPR014030">
    <property type="entry name" value="Ketoacyl_synth_N"/>
</dbReference>
<dbReference type="EMBL" id="CP022132">
    <property type="protein sequence ID" value="ASG68884.1"/>
    <property type="molecule type" value="Genomic_DNA"/>
</dbReference>
<evidence type="ECO:0000313" key="3">
    <source>
        <dbReference type="Proteomes" id="UP000249910"/>
    </source>
</evidence>
<sequence length="235" mass="26161">MKIYISSLLTLAPSLKDISTISHINNKLFLEKEIDINTSLIPTNIRRRCSRSSKIAISISLPQFNFQHIDAAVFASQHGELNNTINILKDISNNQILSPNSFSQSVHNTPSGLISAHKNLSIPFNSIAANKETFQMGLIDSITQLQDFNTVLLTVFDDNVPEIFNELNIKYNLAYGVSFIVSKKPISGSSQAIDLSINKKNISYNSIPPALIFASWLTKEVKETLILSKLTIQRN</sequence>
<organism evidence="2 3">
    <name type="scientific">Francisella halioticida</name>
    <dbReference type="NCBI Taxonomy" id="549298"/>
    <lineage>
        <taxon>Bacteria</taxon>
        <taxon>Pseudomonadati</taxon>
        <taxon>Pseudomonadota</taxon>
        <taxon>Gammaproteobacteria</taxon>
        <taxon>Thiotrichales</taxon>
        <taxon>Francisellaceae</taxon>
        <taxon>Francisella</taxon>
    </lineage>
</organism>
<dbReference type="Pfam" id="PF13723">
    <property type="entry name" value="Ketoacyl-synt_2"/>
    <property type="match status" value="1"/>
</dbReference>
<reference evidence="2 3" key="1">
    <citation type="submission" date="2017-06" db="EMBL/GenBank/DDBJ databases">
        <title>Complete genome of Francisella halioticida.</title>
        <authorList>
            <person name="Sjodin A."/>
        </authorList>
    </citation>
    <scope>NUCLEOTIDE SEQUENCE [LARGE SCALE GENOMIC DNA]</scope>
    <source>
        <strain evidence="2 3">DSM 23729</strain>
    </source>
</reference>